<evidence type="ECO:0000313" key="2">
    <source>
        <dbReference type="EMBL" id="OOF49643.1"/>
    </source>
</evidence>
<sequence length="132" mass="15385">MKLKINTILTNQELMDIFKCANSGGMRRSHRTNSLVIIFDHTKHLYDDCWKDGILHYTGMGKNGDQSLDFQQNKTLAASRTNGVEVHLFEVFKHKEYTYMGQVYLVGEPYQAKQKGEDKLDRNVWVFPLKKK</sequence>
<evidence type="ECO:0000259" key="1">
    <source>
        <dbReference type="Pfam" id="PF26348"/>
    </source>
</evidence>
<comment type="caution">
    <text evidence="2">The sequence shown here is derived from an EMBL/GenBank/DDBJ whole genome shotgun (WGS) entry which is preliminary data.</text>
</comment>
<reference evidence="2 3" key="1">
    <citation type="submission" date="2016-10" db="EMBL/GenBank/DDBJ databases">
        <title>Rodentibacter gen. nov. and new species.</title>
        <authorList>
            <person name="Christensen H."/>
        </authorList>
    </citation>
    <scope>NUCLEOTIDE SEQUENCE [LARGE SCALE GENOMIC DNA]</scope>
    <source>
        <strain evidence="2 3">H1987082031</strain>
    </source>
</reference>
<keyword evidence="2" id="KW-0378">Hydrolase</keyword>
<organism evidence="2 3">
    <name type="scientific">Rodentibacter trehalosifermentans</name>
    <dbReference type="NCBI Taxonomy" id="1908263"/>
    <lineage>
        <taxon>Bacteria</taxon>
        <taxon>Pseudomonadati</taxon>
        <taxon>Pseudomonadota</taxon>
        <taxon>Gammaproteobacteria</taxon>
        <taxon>Pasteurellales</taxon>
        <taxon>Pasteurellaceae</taxon>
        <taxon>Rodentibacter</taxon>
    </lineage>
</organism>
<keyword evidence="2" id="KW-0540">Nuclease</keyword>
<name>A0A1V3J3E4_9PAST</name>
<dbReference type="InterPro" id="IPR058712">
    <property type="entry name" value="SRA_ScoMcrA"/>
</dbReference>
<dbReference type="Proteomes" id="UP000189161">
    <property type="component" value="Unassembled WGS sequence"/>
</dbReference>
<gene>
    <name evidence="2" type="ORF">BKK52_03590</name>
</gene>
<evidence type="ECO:0000313" key="3">
    <source>
        <dbReference type="Proteomes" id="UP000189161"/>
    </source>
</evidence>
<accession>A0A1V3J3E4</accession>
<protein>
    <submittedName>
        <fullName evidence="2">HNH endonuclease</fullName>
    </submittedName>
</protein>
<feature type="domain" description="ScoMcrA-like SRA" evidence="1">
    <location>
        <begin position="11"/>
        <end position="130"/>
    </location>
</feature>
<proteinExistence type="predicted"/>
<dbReference type="Pfam" id="PF26348">
    <property type="entry name" value="SRA_ScoMcrA"/>
    <property type="match status" value="1"/>
</dbReference>
<keyword evidence="2" id="KW-0255">Endonuclease</keyword>
<dbReference type="EMBL" id="MLHL01000015">
    <property type="protein sequence ID" value="OOF49643.1"/>
    <property type="molecule type" value="Genomic_DNA"/>
</dbReference>
<keyword evidence="3" id="KW-1185">Reference proteome</keyword>
<dbReference type="GO" id="GO:0004519">
    <property type="term" value="F:endonuclease activity"/>
    <property type="evidence" value="ECO:0007669"/>
    <property type="project" value="UniProtKB-KW"/>
</dbReference>
<dbReference type="AlphaFoldDB" id="A0A1V3J3E4"/>
<dbReference type="OrthoDB" id="9802640at2"/>